<evidence type="ECO:0000256" key="1">
    <source>
        <dbReference type="SAM" id="SignalP"/>
    </source>
</evidence>
<evidence type="ECO:0000313" key="2">
    <source>
        <dbReference type="EMBL" id="SIN83916.1"/>
    </source>
</evidence>
<organism evidence="2 3">
    <name type="scientific">Sulfurivirga caldicuralii</name>
    <dbReference type="NCBI Taxonomy" id="364032"/>
    <lineage>
        <taxon>Bacteria</taxon>
        <taxon>Pseudomonadati</taxon>
        <taxon>Pseudomonadota</taxon>
        <taxon>Gammaproteobacteria</taxon>
        <taxon>Thiotrichales</taxon>
        <taxon>Piscirickettsiaceae</taxon>
        <taxon>Sulfurivirga</taxon>
    </lineage>
</organism>
<name>A0A1N6ELJ4_9GAMM</name>
<dbReference type="AlphaFoldDB" id="A0A1N6ELJ4"/>
<gene>
    <name evidence="2" type="ORF">SAMN05443662_0669</name>
</gene>
<protein>
    <recommendedName>
        <fullName evidence="4">DUF4398 domain-containing protein</fullName>
    </recommendedName>
</protein>
<dbReference type="PROSITE" id="PS51257">
    <property type="entry name" value="PROKAR_LIPOPROTEIN"/>
    <property type="match status" value="1"/>
</dbReference>
<dbReference type="RefSeq" id="WP_074200984.1">
    <property type="nucleotide sequence ID" value="NZ_FSRE01000002.1"/>
</dbReference>
<dbReference type="EMBL" id="FSRE01000002">
    <property type="protein sequence ID" value="SIN83916.1"/>
    <property type="molecule type" value="Genomic_DNA"/>
</dbReference>
<reference evidence="3" key="1">
    <citation type="submission" date="2016-11" db="EMBL/GenBank/DDBJ databases">
        <authorList>
            <person name="Varghese N."/>
            <person name="Submissions S."/>
        </authorList>
    </citation>
    <scope>NUCLEOTIDE SEQUENCE [LARGE SCALE GENOMIC DNA]</scope>
    <source>
        <strain evidence="3">DSM 17737</strain>
    </source>
</reference>
<feature type="chain" id="PRO_5013269412" description="DUF4398 domain-containing protein" evidence="1">
    <location>
        <begin position="19"/>
        <end position="110"/>
    </location>
</feature>
<proteinExistence type="predicted"/>
<keyword evidence="1" id="KW-0732">Signal</keyword>
<evidence type="ECO:0000313" key="3">
    <source>
        <dbReference type="Proteomes" id="UP000198461"/>
    </source>
</evidence>
<sequence>MKKIIVTAAVAASLSLGACSMGTKSEPKTYAEITAAAKAAHAEAKKHQNVWKQKKMKKAYVDYYLAQAEAAKKKGDEAAAMKNAKLALRVARAEVDQINRYKNEKPMWEK</sequence>
<dbReference type="Proteomes" id="UP000198461">
    <property type="component" value="Unassembled WGS sequence"/>
</dbReference>
<feature type="signal peptide" evidence="1">
    <location>
        <begin position="1"/>
        <end position="18"/>
    </location>
</feature>
<evidence type="ECO:0008006" key="4">
    <source>
        <dbReference type="Google" id="ProtNLM"/>
    </source>
</evidence>
<accession>A0A1N6ELJ4</accession>
<keyword evidence="3" id="KW-1185">Reference proteome</keyword>